<protein>
    <recommendedName>
        <fullName evidence="2">Histidine kinase N-terminal 7TM region domain-containing protein</fullName>
    </recommendedName>
</protein>
<keyword evidence="1" id="KW-0472">Membrane</keyword>
<evidence type="ECO:0000313" key="3">
    <source>
        <dbReference type="EMBL" id="PIR07199.1"/>
    </source>
</evidence>
<gene>
    <name evidence="3" type="ORF">COV55_00455</name>
</gene>
<feature type="domain" description="Histidine kinase N-terminal 7TM region" evidence="2">
    <location>
        <begin position="7"/>
        <end position="196"/>
    </location>
</feature>
<dbReference type="InterPro" id="IPR031621">
    <property type="entry name" value="HisKA_7TM"/>
</dbReference>
<feature type="transmembrane region" description="Helical" evidence="1">
    <location>
        <begin position="68"/>
        <end position="89"/>
    </location>
</feature>
<keyword evidence="1" id="KW-1133">Transmembrane helix</keyword>
<evidence type="ECO:0000313" key="4">
    <source>
        <dbReference type="Proteomes" id="UP000230564"/>
    </source>
</evidence>
<organism evidence="3 4">
    <name type="scientific">Candidatus Komeilibacteria bacterium CG11_big_fil_rev_8_21_14_0_20_36_20</name>
    <dbReference type="NCBI Taxonomy" id="1974477"/>
    <lineage>
        <taxon>Bacteria</taxon>
        <taxon>Candidatus Komeiliibacteriota</taxon>
    </lineage>
</organism>
<feature type="transmembrane region" description="Helical" evidence="1">
    <location>
        <begin position="96"/>
        <end position="117"/>
    </location>
</feature>
<feature type="transmembrane region" description="Helical" evidence="1">
    <location>
        <begin position="137"/>
        <end position="158"/>
    </location>
</feature>
<sequence length="225" mass="26073">MSIQNLVLLIAGVINLIMSFIVFNRGVKNNKINRYFSLLTFFTFLWGVGLILFNYGISIELSRFFASFIYPVALMILVSVFYLTVYFPYKSFEVSTLYKILVIIFSLFFTIFCLWGYKIFVPEAAILPVVSVVYEPWSYLLYTIILITLMLASIIILFSKFFKAEKPFKLSLKLTLIAIIMGSVAGSYFNLFLMYFNHNNYNHLGPLFTLLMNGSVFYLIFLSKK</sequence>
<evidence type="ECO:0000259" key="2">
    <source>
        <dbReference type="Pfam" id="PF16927"/>
    </source>
</evidence>
<dbReference type="AlphaFoldDB" id="A0A2H0NE83"/>
<reference evidence="3 4" key="1">
    <citation type="submission" date="2017-09" db="EMBL/GenBank/DDBJ databases">
        <title>Depth-based differentiation of microbial function through sediment-hosted aquifers and enrichment of novel symbionts in the deep terrestrial subsurface.</title>
        <authorList>
            <person name="Probst A.J."/>
            <person name="Ladd B."/>
            <person name="Jarett J.K."/>
            <person name="Geller-Mcgrath D.E."/>
            <person name="Sieber C.M."/>
            <person name="Emerson J.B."/>
            <person name="Anantharaman K."/>
            <person name="Thomas B.C."/>
            <person name="Malmstrom R."/>
            <person name="Stieglmeier M."/>
            <person name="Klingl A."/>
            <person name="Woyke T."/>
            <person name="Ryan C.M."/>
            <person name="Banfield J.F."/>
        </authorList>
    </citation>
    <scope>NUCLEOTIDE SEQUENCE [LARGE SCALE GENOMIC DNA]</scope>
    <source>
        <strain evidence="3">CG11_big_fil_rev_8_21_14_0_20_36_20</strain>
    </source>
</reference>
<dbReference type="EMBL" id="PCWQ01000006">
    <property type="protein sequence ID" value="PIR07199.1"/>
    <property type="molecule type" value="Genomic_DNA"/>
</dbReference>
<dbReference type="Proteomes" id="UP000230564">
    <property type="component" value="Unassembled WGS sequence"/>
</dbReference>
<feature type="transmembrane region" description="Helical" evidence="1">
    <location>
        <begin position="170"/>
        <end position="191"/>
    </location>
</feature>
<dbReference type="Pfam" id="PF16927">
    <property type="entry name" value="HisKA_7TM"/>
    <property type="match status" value="1"/>
</dbReference>
<comment type="caution">
    <text evidence="3">The sequence shown here is derived from an EMBL/GenBank/DDBJ whole genome shotgun (WGS) entry which is preliminary data.</text>
</comment>
<evidence type="ECO:0000256" key="1">
    <source>
        <dbReference type="SAM" id="Phobius"/>
    </source>
</evidence>
<feature type="transmembrane region" description="Helical" evidence="1">
    <location>
        <begin position="203"/>
        <end position="222"/>
    </location>
</feature>
<proteinExistence type="predicted"/>
<keyword evidence="1" id="KW-0812">Transmembrane</keyword>
<name>A0A2H0NE83_9BACT</name>
<accession>A0A2H0NE83</accession>
<feature type="transmembrane region" description="Helical" evidence="1">
    <location>
        <begin position="35"/>
        <end position="56"/>
    </location>
</feature>
<feature type="transmembrane region" description="Helical" evidence="1">
    <location>
        <begin position="6"/>
        <end position="23"/>
    </location>
</feature>